<dbReference type="InterPro" id="IPR051201">
    <property type="entry name" value="Chloro_Bact_Ser_Proteases"/>
</dbReference>
<dbReference type="Proteomes" id="UP000239068">
    <property type="component" value="Unassembled WGS sequence"/>
</dbReference>
<dbReference type="Pfam" id="PF13180">
    <property type="entry name" value="PDZ_2"/>
    <property type="match status" value="1"/>
</dbReference>
<evidence type="ECO:0000313" key="4">
    <source>
        <dbReference type="EMBL" id="PQJ82334.1"/>
    </source>
</evidence>
<proteinExistence type="predicted"/>
<dbReference type="AlphaFoldDB" id="A0A2S7WXN1"/>
<reference evidence="4 5" key="1">
    <citation type="submission" date="2016-12" db="EMBL/GenBank/DDBJ databases">
        <title>Trade-off between light-utilization and light-protection in marine flavobacteria.</title>
        <authorList>
            <person name="Kumagai Y."/>
            <person name="Yoshizawa S."/>
            <person name="Kogure K."/>
            <person name="Iwasaki W."/>
        </authorList>
    </citation>
    <scope>NUCLEOTIDE SEQUENCE [LARGE SCALE GENOMIC DNA]</scope>
    <source>
        <strain evidence="4 5">ATCC 43844</strain>
    </source>
</reference>
<dbReference type="InterPro" id="IPR001940">
    <property type="entry name" value="Peptidase_S1C"/>
</dbReference>
<keyword evidence="2" id="KW-0378">Hydrolase</keyword>
<protein>
    <submittedName>
        <fullName evidence="4">Serine protease</fullName>
    </submittedName>
</protein>
<evidence type="ECO:0000313" key="5">
    <source>
        <dbReference type="Proteomes" id="UP000239068"/>
    </source>
</evidence>
<dbReference type="PRINTS" id="PR00834">
    <property type="entry name" value="PROTEASES2C"/>
</dbReference>
<name>A0A2S7WXN1_9FLAO</name>
<dbReference type="InterPro" id="IPR001478">
    <property type="entry name" value="PDZ"/>
</dbReference>
<dbReference type="SMART" id="SM00228">
    <property type="entry name" value="PDZ"/>
    <property type="match status" value="1"/>
</dbReference>
<dbReference type="Gene3D" id="2.40.10.120">
    <property type="match status" value="1"/>
</dbReference>
<dbReference type="Pfam" id="PF13365">
    <property type="entry name" value="Trypsin_2"/>
    <property type="match status" value="1"/>
</dbReference>
<keyword evidence="5" id="KW-1185">Reference proteome</keyword>
<dbReference type="RefSeq" id="WP_105020902.1">
    <property type="nucleotide sequence ID" value="NZ_MSCM01000001.1"/>
</dbReference>
<dbReference type="EMBL" id="MSCM01000001">
    <property type="protein sequence ID" value="PQJ82334.1"/>
    <property type="molecule type" value="Genomic_DNA"/>
</dbReference>
<dbReference type="SUPFAM" id="SSF50156">
    <property type="entry name" value="PDZ domain-like"/>
    <property type="match status" value="1"/>
</dbReference>
<dbReference type="Gene3D" id="2.30.42.10">
    <property type="match status" value="1"/>
</dbReference>
<dbReference type="GO" id="GO:0006508">
    <property type="term" value="P:proteolysis"/>
    <property type="evidence" value="ECO:0007669"/>
    <property type="project" value="UniProtKB-KW"/>
</dbReference>
<evidence type="ECO:0000256" key="2">
    <source>
        <dbReference type="ARBA" id="ARBA00022801"/>
    </source>
</evidence>
<keyword evidence="1 4" id="KW-0645">Protease</keyword>
<sequence length="463" mass="50144">MKKFFGLLGMAILGGAITLGGYKMLFNDNVIIERSVPEGMQTVQTNYNPAYNNSTAIGAASIDFTFAAEKSLNAVVHVKNTTTRTQANPLDLFFGSGNGARKYEQVGTGSGVIISSDGYIVTNNHVIDSANEIEITLNNKKKYKAKLIGTDKDNDIALLKVDAEMDLPYVPFADSDAIKVGEWVLAVGNPYNLTSTVTAGIVSAKGRDLEGNSAIDSFIQTDAAVNPGNSGGALVNTRGELVGINTAISSKTGSFVGYSFAVPSNIAKKVIDDLLEFGSVQEAVIGIRFSPMDNDKVEGVKILAVEENQGAAKAGLKENDIIVKVNNVDITKFSELRGQLTAKRPGESVNITVNRNGELVTKSVKLSKKEKRFISNAFKWELQDLSKSELKKNEIKYGVKIIETGENDSKNSLKNFIITKINDEEVETAEEAVKLLESVAQSRYSIVLEMINTSGKKEMLRFR</sequence>
<feature type="domain" description="PDZ" evidence="3">
    <location>
        <begin position="274"/>
        <end position="357"/>
    </location>
</feature>
<dbReference type="InterPro" id="IPR036034">
    <property type="entry name" value="PDZ_sf"/>
</dbReference>
<dbReference type="PANTHER" id="PTHR43343">
    <property type="entry name" value="PEPTIDASE S12"/>
    <property type="match status" value="1"/>
</dbReference>
<accession>A0A2S7WXN1</accession>
<organism evidence="4 5">
    <name type="scientific">Polaribacter glomeratus</name>
    <dbReference type="NCBI Taxonomy" id="102"/>
    <lineage>
        <taxon>Bacteria</taxon>
        <taxon>Pseudomonadati</taxon>
        <taxon>Bacteroidota</taxon>
        <taxon>Flavobacteriia</taxon>
        <taxon>Flavobacteriales</taxon>
        <taxon>Flavobacteriaceae</taxon>
    </lineage>
</organism>
<dbReference type="OrthoDB" id="9758917at2"/>
<dbReference type="InterPro" id="IPR009003">
    <property type="entry name" value="Peptidase_S1_PA"/>
</dbReference>
<comment type="caution">
    <text evidence="4">The sequence shown here is derived from an EMBL/GenBank/DDBJ whole genome shotgun (WGS) entry which is preliminary data.</text>
</comment>
<gene>
    <name evidence="4" type="ORF">BTO16_06970</name>
</gene>
<dbReference type="GO" id="GO:0004252">
    <property type="term" value="F:serine-type endopeptidase activity"/>
    <property type="evidence" value="ECO:0007669"/>
    <property type="project" value="InterPro"/>
</dbReference>
<evidence type="ECO:0000256" key="1">
    <source>
        <dbReference type="ARBA" id="ARBA00022670"/>
    </source>
</evidence>
<dbReference type="SUPFAM" id="SSF50494">
    <property type="entry name" value="Trypsin-like serine proteases"/>
    <property type="match status" value="1"/>
</dbReference>
<evidence type="ECO:0000259" key="3">
    <source>
        <dbReference type="PROSITE" id="PS50106"/>
    </source>
</evidence>
<dbReference type="PANTHER" id="PTHR43343:SF3">
    <property type="entry name" value="PROTEASE DO-LIKE 8, CHLOROPLASTIC"/>
    <property type="match status" value="1"/>
</dbReference>
<dbReference type="PROSITE" id="PS50106">
    <property type="entry name" value="PDZ"/>
    <property type="match status" value="1"/>
</dbReference>
<dbReference type="CDD" id="cd06779">
    <property type="entry name" value="cpPDZ_Deg_HtrA-like"/>
    <property type="match status" value="1"/>
</dbReference>